<dbReference type="HAMAP" id="MF_04051">
    <property type="entry name" value="ADV_CAPSH"/>
    <property type="match status" value="1"/>
</dbReference>
<dbReference type="InterPro" id="IPR016110">
    <property type="entry name" value="Adenovirus_Pll_hexon_sub3"/>
</dbReference>
<comment type="similarity">
    <text evidence="2 16 17">Belongs to the adenoviridae hexon protein family.</text>
</comment>
<evidence type="ECO:0000256" key="2">
    <source>
        <dbReference type="ARBA" id="ARBA00008659"/>
    </source>
</evidence>
<dbReference type="Pfam" id="PF03678">
    <property type="entry name" value="Adeno_hexon_C"/>
    <property type="match status" value="1"/>
</dbReference>
<keyword evidence="8 16" id="KW-0946">Virion</keyword>
<dbReference type="InterPro" id="IPR037542">
    <property type="entry name" value="ADV_hexon"/>
</dbReference>
<reference evidence="20 21" key="1">
    <citation type="journal article" date="2017" name="Viruses">
        <title>Characterization of a Novel Bat Adenovirus Isolated from Straw-Colored Fruit Bat (Eidolon helvum).</title>
        <authorList>
            <person name="Ogawa H."/>
            <person name="Kajihara M."/>
            <person name="Nao N."/>
            <person name="Shigeno A."/>
            <person name="Fujikura D."/>
            <person name="Hang'ombe B.M."/>
            <person name="Mweene A.S."/>
            <person name="Mutemwa A."/>
            <person name="Squarre D."/>
            <person name="Yamada M."/>
            <person name="Higashi H."/>
            <person name="Sawa H."/>
            <person name="Takada A."/>
        </authorList>
    </citation>
    <scope>NUCLEOTIDE SEQUENCE [LARGE SCALE GENOMIC DNA]</scope>
    <source>
        <strain evidence="20">06-106</strain>
    </source>
</reference>
<evidence type="ECO:0000256" key="6">
    <source>
        <dbReference type="ARBA" id="ARBA00022562"/>
    </source>
</evidence>
<dbReference type="InterPro" id="IPR016108">
    <property type="entry name" value="Adenovirus_Pll_hexon_C"/>
</dbReference>
<evidence type="ECO:0000259" key="18">
    <source>
        <dbReference type="Pfam" id="PF01065"/>
    </source>
</evidence>
<comment type="miscellaneous">
    <text evidence="16">All late proteins expressed from the major late promoter are produced by alternative splicing and alternative polyadenylation of the same gene giving rise to non-overlapping ORFs. A leader sequence is present in the N-terminus of all these mRNAs and is recognized by the viral shutoff protein to provide expression although conventional translation via ribosome scanning from the cap has been shut off in the host cell.</text>
</comment>
<evidence type="ECO:0000256" key="9">
    <source>
        <dbReference type="ARBA" id="ARBA00022921"/>
    </source>
</evidence>
<keyword evidence="9 16" id="KW-0426">Late protein</keyword>
<evidence type="ECO:0000313" key="21">
    <source>
        <dbReference type="Proteomes" id="UP000317189"/>
    </source>
</evidence>
<keyword evidence="12 16" id="KW-1148">T=25 icosahedral capsid protein</keyword>
<evidence type="ECO:0000256" key="13">
    <source>
        <dbReference type="ARBA" id="ARBA00023296"/>
    </source>
</evidence>
<keyword evidence="6 16" id="KW-1048">Host nucleus</keyword>
<keyword evidence="21" id="KW-1185">Reference proteome</keyword>
<evidence type="ECO:0000256" key="16">
    <source>
        <dbReference type="HAMAP-Rule" id="MF_04051"/>
    </source>
</evidence>
<dbReference type="GO" id="GO:0042025">
    <property type="term" value="C:host cell nucleus"/>
    <property type="evidence" value="ECO:0007669"/>
    <property type="project" value="UniProtKB-SubCell"/>
</dbReference>
<dbReference type="EMBL" id="AP018374">
    <property type="protein sequence ID" value="BBF72835.1"/>
    <property type="molecule type" value="Genomic_DNA"/>
</dbReference>
<dbReference type="GO" id="GO:0046718">
    <property type="term" value="P:symbiont entry into host cell"/>
    <property type="evidence" value="ECO:0007669"/>
    <property type="project" value="UniProtKB-UniRule"/>
</dbReference>
<evidence type="ECO:0000256" key="5">
    <source>
        <dbReference type="ARBA" id="ARBA00022561"/>
    </source>
</evidence>
<feature type="site" description="Involved in interaction with pre-protein VI" evidence="16">
    <location>
        <position position="734"/>
    </location>
</feature>
<keyword evidence="4 16" id="KW-0597">Phosphoprotein</keyword>
<dbReference type="Pfam" id="PF01065">
    <property type="entry name" value="Adeno_hexon"/>
    <property type="match status" value="1"/>
</dbReference>
<evidence type="ECO:0000256" key="11">
    <source>
        <dbReference type="ARBA" id="ARBA00023120"/>
    </source>
</evidence>
<evidence type="ECO:0000256" key="14">
    <source>
        <dbReference type="ARBA" id="ARBA00024662"/>
    </source>
</evidence>
<dbReference type="SUPFAM" id="SSF49749">
    <property type="entry name" value="Group II dsDNA viruses VP"/>
    <property type="match status" value="2"/>
</dbReference>
<comment type="function">
    <text evidence="14 16">Major capsid protein that self-associates to form 240 hexon trimers, each in the shape of a hexagon, building most of the pseudo T=25 capsid. Assembled into trimeric units with the help of the chaperone shutoff protein. Transported by pre-protein VI to the nucleus where it associates with other structural proteins to form an empty capsid. Might be involved, through its interaction with host dyneins, in the intracellular microtubule-dependent transport of incoming viral capsid to the nucleus.</text>
</comment>
<evidence type="ECO:0000259" key="19">
    <source>
        <dbReference type="Pfam" id="PF03678"/>
    </source>
</evidence>
<keyword evidence="11 16" id="KW-1176">Cytoplasmic inwards viral transport</keyword>
<accession>A0A348FKG8</accession>
<evidence type="ECO:0000256" key="1">
    <source>
        <dbReference type="ARBA" id="ARBA00004147"/>
    </source>
</evidence>
<protein>
    <recommendedName>
        <fullName evidence="3 16">Hexon protein</fullName>
        <shortName evidence="16 17">CP-H</shortName>
    </recommendedName>
    <alternativeName>
        <fullName evidence="15 16">Protein II</fullName>
    </alternativeName>
</protein>
<dbReference type="GO" id="GO:0075521">
    <property type="term" value="P:microtubule-dependent intracellular transport of viral material towards nucleus"/>
    <property type="evidence" value="ECO:0007669"/>
    <property type="project" value="UniProtKB-UniRule"/>
</dbReference>
<dbReference type="Gene3D" id="3.90.39.10">
    <property type="entry name" value="Hexon Major Viral Coat Protein, domain 2"/>
    <property type="match status" value="1"/>
</dbReference>
<evidence type="ECO:0000256" key="7">
    <source>
        <dbReference type="ARBA" id="ARBA00022581"/>
    </source>
</evidence>
<dbReference type="GO" id="GO:0043657">
    <property type="term" value="C:host cell"/>
    <property type="evidence" value="ECO:0007669"/>
    <property type="project" value="GOC"/>
</dbReference>
<feature type="initiator methionine" description="Removed; by host" evidence="16">
    <location>
        <position position="1"/>
    </location>
</feature>
<feature type="chain" id="PRO_5023534410" description="Hexon protein" evidence="16">
    <location>
        <begin position="2"/>
        <end position="910"/>
    </location>
</feature>
<feature type="domain" description="Adenovirus Pll hexon N-terminal" evidence="18">
    <location>
        <begin position="8"/>
        <end position="592"/>
    </location>
</feature>
<feature type="modified residue" description="Phosphotyrosine; by host" evidence="16">
    <location>
        <position position="898"/>
    </location>
</feature>
<comment type="caution">
    <text evidence="16">Lacks conserved residue(s) required for the propagation of feature annotation.</text>
</comment>
<evidence type="ECO:0000256" key="3">
    <source>
        <dbReference type="ARBA" id="ARBA00019716"/>
    </source>
</evidence>
<proteinExistence type="evidence at transcript level"/>
<dbReference type="Gene3D" id="2.70.9.10">
    <property type="entry name" value="Adenovirus Type 2 Hexon, domain 4"/>
    <property type="match status" value="2"/>
</dbReference>
<comment type="induction">
    <text evidence="16 17">Expressed in the late phase of the viral replicative cycle.</text>
</comment>
<keyword evidence="13 16" id="KW-1160">Virus entry into host cell</keyword>
<dbReference type="GO" id="GO:0005198">
    <property type="term" value="F:structural molecule activity"/>
    <property type="evidence" value="ECO:0007669"/>
    <property type="project" value="UniProtKB-UniRule"/>
</dbReference>
<comment type="subcellular location">
    <subcellularLocation>
        <location evidence="1 16">Host nucleus</location>
    </subcellularLocation>
    <subcellularLocation>
        <location evidence="16">Virion</location>
    </subcellularLocation>
    <text evidence="16">Forms the capsid icosahedric shell. Present in 720 copies per virion, assembled in 240 trimers.</text>
</comment>
<evidence type="ECO:0000313" key="20">
    <source>
        <dbReference type="EMBL" id="BBF72835.1"/>
    </source>
</evidence>
<gene>
    <name evidence="16" type="primary">L3</name>
</gene>
<sequence length="910" mass="102423">MATPSMMPQWAYMHIAGQDASEYLSPGLVQFAQATESYFDLGNKFRNPMVAPTHDVTTDRSQRLQLKIVPVDKEDSAYFHKVRFNLAVGDNRVLDMASCYFDIRGIVDRGHSFKPYSGTAFNCLAPKGASNNTEYASDDASYNKTYAQAAFVGAIENGEVVMRKDAKGQSVKAVGTYEPAPQLGPQSWTDELKAPQVAGRALKASTPRKPCYGSYAPPKNIQGGQGMGDIVKTYFKKGNTTGNPDTVLYTEDVALDTPDTHLIYKVPANQQDKMPGLSQQACANRPNYIGFRDNFIGLMYYNSSGNLGLLAGQSSQLNAIVDLQDRNTELSFQLLLANTTDRHRYFTMWNQAVDVYDPDVRVIENNGVEDEMPNYCFPLSGMSVQSAYAVTAGGQDFQVGSKKVGVVDIGYGNVNCYEINLNANLWRSFLYSNIALYFPDDKKIEPPNVDIPTDKNSYAYMNALVPPSGALDAYINIGSRWSIDFMDNVNPFNHHRNTGLRYRSQILGNGRVCEFHIQVPQKFFAVKNLLLLPGTYTYEWSFRKDVNMVLQSTLGNDLRVDGASIQFTSINLYASFFPMHHNTASTLEAMLRNDTNDQTFNDYLSAAGMIYPIPATATQIPISIPSRNWAGFRGWSFTRLKAKETPALGSPYDPYFRYSGTIPYLDGTFYLNHTFRRLQIMFDSSVSWPGNDRLLNPNEFEIKRTVDGEGYTTCQSTITKDWFMVQMLAHYNIGYQGFHLPEEYKDRSFSFLRNFNPMCRQVVDTEKYKEYFDVPLGQRHNNSGFAGFGVGPQLRSGHPYPANWPYPLIGENAVPMKTEKKFLCDRTLWRVPFSSNFMYMGTLTDLGQNLLYANAAHSLDCTFEVESMNEPTLLYVLFEVFDVCRIHQPHRGVIETVYLRTPFAAGNATT</sequence>
<evidence type="ECO:0000256" key="15">
    <source>
        <dbReference type="ARBA" id="ARBA00032254"/>
    </source>
</evidence>
<keyword evidence="10 16" id="KW-1177">Microtubular inwards viral transport</keyword>
<dbReference type="Gene3D" id="3.90.249.10">
    <property type="entry name" value="Hexon Major Viral Coat Protein, domain 3"/>
    <property type="match status" value="2"/>
</dbReference>
<evidence type="ECO:0000256" key="12">
    <source>
        <dbReference type="ARBA" id="ARBA00023275"/>
    </source>
</evidence>
<organism evidence="20 21">
    <name type="scientific">Eidolon helvum adenovirus</name>
    <dbReference type="NCBI Taxonomy" id="2039267"/>
    <lineage>
        <taxon>Viruses</taxon>
        <taxon>Varidnaviria</taxon>
        <taxon>Bamfordvirae</taxon>
        <taxon>Preplasmiviricota</taxon>
        <taxon>Polisuviricotina</taxon>
        <taxon>Pharingeaviricetes</taxon>
        <taxon>Rowavirales</taxon>
        <taxon>Adenoviridae</taxon>
        <taxon>Mastadenovirus</taxon>
    </lineage>
</organism>
<keyword evidence="16" id="KW-0007">Acetylation</keyword>
<dbReference type="GO" id="GO:0039623">
    <property type="term" value="C:T=25 icosahedral viral capsid"/>
    <property type="evidence" value="ECO:0007669"/>
    <property type="project" value="UniProtKB-UniRule"/>
</dbReference>
<feature type="modified residue" description="N-acetylalanine; by host" evidence="16">
    <location>
        <position position="2"/>
    </location>
</feature>
<name>A0A348FKG8_9ADEN</name>
<dbReference type="Proteomes" id="UP000317189">
    <property type="component" value="Segment"/>
</dbReference>
<dbReference type="InterPro" id="IPR016107">
    <property type="entry name" value="Adenovirus_Pll_hexon_N"/>
</dbReference>
<evidence type="ECO:0000256" key="8">
    <source>
        <dbReference type="ARBA" id="ARBA00022844"/>
    </source>
</evidence>
<evidence type="ECO:0000256" key="10">
    <source>
        <dbReference type="ARBA" id="ARBA00022952"/>
    </source>
</evidence>
<feature type="domain" description="Adenovirus Pll hexon C-terminal" evidence="19">
    <location>
        <begin position="593"/>
        <end position="814"/>
    </location>
</feature>
<dbReference type="InterPro" id="IPR016112">
    <property type="entry name" value="VP_dsDNA_II"/>
</dbReference>
<evidence type="ECO:0000256" key="4">
    <source>
        <dbReference type="ARBA" id="ARBA00022553"/>
    </source>
</evidence>
<evidence type="ECO:0000256" key="17">
    <source>
        <dbReference type="RuleBase" id="RU361265"/>
    </source>
</evidence>
<comment type="subunit">
    <text evidence="16">Homotrimer. Interacts with the capsid vertex protein; this interaction binds the peripentonal hexons to the neighboring penton base. Interacts with the hexon-linking protein; this interaction tethers the hexons surrounding the penton to those situated in the central plate of the facet. Interacts with the hexon-interlacing protein; this interaction lashes the hexons together. Interacts with host dyneins DYNC1LI1 and DYNC1I2; this interaction might be involved in intracellular microtubule-dependent transport of incoming viral capsid. Interacts with the shutoff protein; this interaction allows folding and formation of hexons trimers. Interacts with pre-protein VI; this interaction probably allows nuclear import of hexon trimers and possibly pre-capsid assembly.</text>
</comment>
<dbReference type="InterPro" id="IPR044942">
    <property type="entry name" value="Adenovirus_Pll_hexon_sub2"/>
</dbReference>
<keyword evidence="5 16" id="KW-0167">Capsid protein</keyword>
<keyword evidence="7 16" id="KW-0945">Host-virus interaction</keyword>